<dbReference type="EMBL" id="FPAA01000002">
    <property type="protein sequence ID" value="SFS45080.1"/>
    <property type="molecule type" value="Genomic_DNA"/>
</dbReference>
<evidence type="ECO:0000256" key="9">
    <source>
        <dbReference type="ARBA" id="ARBA00023304"/>
    </source>
</evidence>
<evidence type="ECO:0000256" key="1">
    <source>
        <dbReference type="ARBA" id="ARBA00000491"/>
    </source>
</evidence>
<dbReference type="HAMAP" id="MF_01031">
    <property type="entry name" value="LeuD_type1"/>
    <property type="match status" value="1"/>
</dbReference>
<reference evidence="13" key="1">
    <citation type="submission" date="2016-10" db="EMBL/GenBank/DDBJ databases">
        <authorList>
            <person name="Varghese N."/>
            <person name="Submissions S."/>
        </authorList>
    </citation>
    <scope>NUCLEOTIDE SEQUENCE [LARGE SCALE GENOMIC DNA]</scope>
    <source>
        <strain evidence="13">DSM 45789</strain>
    </source>
</reference>
<dbReference type="PANTHER" id="PTHR43345">
    <property type="entry name" value="3-ISOPROPYLMALATE DEHYDRATASE SMALL SUBUNIT 2-RELATED-RELATED"/>
    <property type="match status" value="1"/>
</dbReference>
<dbReference type="NCBIfam" id="TIGR00171">
    <property type="entry name" value="leuD"/>
    <property type="match status" value="1"/>
</dbReference>
<gene>
    <name evidence="10" type="primary">leuD</name>
    <name evidence="12" type="ORF">SAMN05444972_102213</name>
</gene>
<dbReference type="InterPro" id="IPR015928">
    <property type="entry name" value="Aconitase/3IPM_dehydase_swvl"/>
</dbReference>
<dbReference type="FunFam" id="3.20.19.10:FF:000003">
    <property type="entry name" value="3-isopropylmalate dehydratase small subunit"/>
    <property type="match status" value="1"/>
</dbReference>
<dbReference type="InterPro" id="IPR004431">
    <property type="entry name" value="3-IsopropMal_deHydase_ssu"/>
</dbReference>
<dbReference type="Pfam" id="PF00694">
    <property type="entry name" value="Aconitase_C"/>
    <property type="match status" value="1"/>
</dbReference>
<accession>A0A1I6PYF0</accession>
<dbReference type="Proteomes" id="UP000198660">
    <property type="component" value="Unassembled WGS sequence"/>
</dbReference>
<evidence type="ECO:0000256" key="6">
    <source>
        <dbReference type="ARBA" id="ARBA00022430"/>
    </source>
</evidence>
<dbReference type="PANTHER" id="PTHR43345:SF5">
    <property type="entry name" value="3-ISOPROPYLMALATE DEHYDRATASE SMALL SUBUNIT"/>
    <property type="match status" value="1"/>
</dbReference>
<dbReference type="RefSeq" id="WP_091834065.1">
    <property type="nucleotide sequence ID" value="NZ_FPAA01000002.1"/>
</dbReference>
<protein>
    <recommendedName>
        <fullName evidence="10">3-isopropylmalate dehydratase small subunit</fullName>
        <ecNumber evidence="10">4.2.1.33</ecNumber>
    </recommendedName>
    <alternativeName>
        <fullName evidence="10">Alpha-IPM isomerase</fullName>
        <shortName evidence="10">IPMI</shortName>
    </alternativeName>
    <alternativeName>
        <fullName evidence="10">Isopropylmalate isomerase</fullName>
    </alternativeName>
</protein>
<dbReference type="InterPro" id="IPR000573">
    <property type="entry name" value="AconitaseA/IPMdHydase_ssu_swvl"/>
</dbReference>
<dbReference type="UniPathway" id="UPA00048">
    <property type="reaction ID" value="UER00071"/>
</dbReference>
<keyword evidence="7 10" id="KW-0028">Amino-acid biosynthesis</keyword>
<sequence>MKPIRQHQGIVASLDRANVDTDQIIPKQFLKRIERTGFGQFLFYNWRFDENGKPDPTFELNKPSYDKASILVTGPNFGCGSSREHAPWALLDAGFHVIIAPSYADIFYNNCFKNGILPITLPQSLVSQLHSRIESAHTATLMVDLEKGTLTDHHGFAASFEIEPYRRHCLLNGMDDIAITLQKDESIQHYEQNRPLWYSIPNK</sequence>
<dbReference type="SUPFAM" id="SSF52016">
    <property type="entry name" value="LeuD/IlvD-like"/>
    <property type="match status" value="1"/>
</dbReference>
<dbReference type="AlphaFoldDB" id="A0A1I6PYF0"/>
<name>A0A1I6PYF0_9BACL</name>
<evidence type="ECO:0000256" key="7">
    <source>
        <dbReference type="ARBA" id="ARBA00022605"/>
    </source>
</evidence>
<dbReference type="GO" id="GO:0009098">
    <property type="term" value="P:L-leucine biosynthetic process"/>
    <property type="evidence" value="ECO:0007669"/>
    <property type="project" value="UniProtKB-UniRule"/>
</dbReference>
<comment type="catalytic activity">
    <reaction evidence="1 10">
        <text>(2R,3S)-3-isopropylmalate = (2S)-2-isopropylmalate</text>
        <dbReference type="Rhea" id="RHEA:32287"/>
        <dbReference type="ChEBI" id="CHEBI:1178"/>
        <dbReference type="ChEBI" id="CHEBI:35121"/>
        <dbReference type="EC" id="4.2.1.33"/>
    </reaction>
</comment>
<keyword evidence="13" id="KW-1185">Reference proteome</keyword>
<keyword evidence="6 10" id="KW-0432">Leucine biosynthesis</keyword>
<evidence type="ECO:0000256" key="5">
    <source>
        <dbReference type="ARBA" id="ARBA00011271"/>
    </source>
</evidence>
<proteinExistence type="inferred from homology"/>
<keyword evidence="9 10" id="KW-0100">Branched-chain amino acid biosynthesis</keyword>
<dbReference type="EC" id="4.2.1.33" evidence="10"/>
<dbReference type="Gene3D" id="3.20.19.10">
    <property type="entry name" value="Aconitase, domain 4"/>
    <property type="match status" value="1"/>
</dbReference>
<feature type="domain" description="Aconitase A/isopropylmalate dehydratase small subunit swivel" evidence="11">
    <location>
        <begin position="1"/>
        <end position="123"/>
    </location>
</feature>
<evidence type="ECO:0000256" key="8">
    <source>
        <dbReference type="ARBA" id="ARBA00023239"/>
    </source>
</evidence>
<organism evidence="12 13">
    <name type="scientific">Marininema halotolerans</name>
    <dbReference type="NCBI Taxonomy" id="1155944"/>
    <lineage>
        <taxon>Bacteria</taxon>
        <taxon>Bacillati</taxon>
        <taxon>Bacillota</taxon>
        <taxon>Bacilli</taxon>
        <taxon>Bacillales</taxon>
        <taxon>Thermoactinomycetaceae</taxon>
        <taxon>Marininema</taxon>
    </lineage>
</organism>
<comment type="pathway">
    <text evidence="3 10">Amino-acid biosynthesis; L-leucine biosynthesis; L-leucine from 3-methyl-2-oxobutanoate: step 2/4.</text>
</comment>
<comment type="similarity">
    <text evidence="4 10">Belongs to the LeuD family. LeuD type 1 subfamily.</text>
</comment>
<dbReference type="InterPro" id="IPR050075">
    <property type="entry name" value="LeuD"/>
</dbReference>
<dbReference type="OrthoDB" id="9777465at2"/>
<evidence type="ECO:0000256" key="10">
    <source>
        <dbReference type="HAMAP-Rule" id="MF_01031"/>
    </source>
</evidence>
<evidence type="ECO:0000313" key="12">
    <source>
        <dbReference type="EMBL" id="SFS45080.1"/>
    </source>
</evidence>
<dbReference type="NCBIfam" id="NF002458">
    <property type="entry name" value="PRK01641.1"/>
    <property type="match status" value="1"/>
</dbReference>
<dbReference type="InterPro" id="IPR033940">
    <property type="entry name" value="IPMI_Swivel"/>
</dbReference>
<dbReference type="CDD" id="cd01577">
    <property type="entry name" value="IPMI_Swivel"/>
    <property type="match status" value="1"/>
</dbReference>
<evidence type="ECO:0000256" key="2">
    <source>
        <dbReference type="ARBA" id="ARBA00002695"/>
    </source>
</evidence>
<dbReference type="GO" id="GO:0009316">
    <property type="term" value="C:3-isopropylmalate dehydratase complex"/>
    <property type="evidence" value="ECO:0007669"/>
    <property type="project" value="InterPro"/>
</dbReference>
<evidence type="ECO:0000259" key="11">
    <source>
        <dbReference type="Pfam" id="PF00694"/>
    </source>
</evidence>
<comment type="function">
    <text evidence="2 10">Catalyzes the isomerization between 2-isopropylmalate and 3-isopropylmalate, via the formation of 2-isopropylmaleate.</text>
</comment>
<evidence type="ECO:0000256" key="3">
    <source>
        <dbReference type="ARBA" id="ARBA00004729"/>
    </source>
</evidence>
<evidence type="ECO:0000256" key="4">
    <source>
        <dbReference type="ARBA" id="ARBA00009845"/>
    </source>
</evidence>
<evidence type="ECO:0000313" key="13">
    <source>
        <dbReference type="Proteomes" id="UP000198660"/>
    </source>
</evidence>
<keyword evidence="8 10" id="KW-0456">Lyase</keyword>
<dbReference type="GO" id="GO:0003861">
    <property type="term" value="F:3-isopropylmalate dehydratase activity"/>
    <property type="evidence" value="ECO:0007669"/>
    <property type="project" value="UniProtKB-UniRule"/>
</dbReference>
<comment type="subunit">
    <text evidence="5 10">Heterodimer of LeuC and LeuD.</text>
</comment>